<dbReference type="AlphaFoldDB" id="A0A7D5GEV1"/>
<reference evidence="1 2" key="1">
    <citation type="submission" date="2020-07" db="EMBL/GenBank/DDBJ databases">
        <title>Gai3-2, isolated from salt lake.</title>
        <authorList>
            <person name="Cui H."/>
            <person name="Shi X."/>
        </authorList>
    </citation>
    <scope>NUCLEOTIDE SEQUENCE [LARGE SCALE GENOMIC DNA]</scope>
    <source>
        <strain evidence="1 2">Gai3-2</strain>
        <plasmid evidence="1 2">unnamed3</plasmid>
    </source>
</reference>
<name>A0A7D5GEV1_9EURY</name>
<dbReference type="EMBL" id="CP058532">
    <property type="protein sequence ID" value="QLG30085.1"/>
    <property type="molecule type" value="Genomic_DNA"/>
</dbReference>
<keyword evidence="1" id="KW-0614">Plasmid</keyword>
<proteinExistence type="predicted"/>
<geneLocation type="plasmid" evidence="1 2">
    <name>unnamed3</name>
</geneLocation>
<dbReference type="GeneID" id="56031386"/>
<organism evidence="1 2">
    <name type="scientific">Halorarum halophilum</name>
    <dbReference type="NCBI Taxonomy" id="2743090"/>
    <lineage>
        <taxon>Archaea</taxon>
        <taxon>Methanobacteriati</taxon>
        <taxon>Methanobacteriota</taxon>
        <taxon>Stenosarchaea group</taxon>
        <taxon>Halobacteria</taxon>
        <taxon>Halobacteriales</taxon>
        <taxon>Haloferacaceae</taxon>
        <taxon>Halorarum</taxon>
    </lineage>
</organism>
<dbReference type="Proteomes" id="UP000509750">
    <property type="component" value="Plasmid unnamed3"/>
</dbReference>
<keyword evidence="2" id="KW-1185">Reference proteome</keyword>
<dbReference type="RefSeq" id="WP_179171659.1">
    <property type="nucleotide sequence ID" value="NZ_CP058532.1"/>
</dbReference>
<protein>
    <submittedName>
        <fullName evidence="1">Uncharacterized protein</fullName>
    </submittedName>
</protein>
<accession>A0A7D5GEV1</accession>
<sequence>MKFAIVEHPGTADERQVASGFISRYAALKAMSELGQDPVKHEVIRDYAS</sequence>
<gene>
    <name evidence="1" type="ORF">HUG10_21095</name>
</gene>
<evidence type="ECO:0000313" key="2">
    <source>
        <dbReference type="Proteomes" id="UP000509750"/>
    </source>
</evidence>
<evidence type="ECO:0000313" key="1">
    <source>
        <dbReference type="EMBL" id="QLG30085.1"/>
    </source>
</evidence>
<dbReference type="KEGG" id="halg:HUG10_21095"/>